<comment type="caution">
    <text evidence="1">The sequence shown here is derived from an EMBL/GenBank/DDBJ whole genome shotgun (WGS) entry which is preliminary data.</text>
</comment>
<protein>
    <recommendedName>
        <fullName evidence="3">Secreted protein</fullName>
    </recommendedName>
</protein>
<reference evidence="1 2" key="1">
    <citation type="submission" date="2023-03" db="EMBL/GenBank/DDBJ databases">
        <title>High recombination rates correlate with genetic variation in Cardiocondyla obscurior ants.</title>
        <authorList>
            <person name="Errbii M."/>
        </authorList>
    </citation>
    <scope>NUCLEOTIDE SEQUENCE [LARGE SCALE GENOMIC DNA]</scope>
    <source>
        <strain evidence="1">Alpha-2009</strain>
        <tissue evidence="1">Whole body</tissue>
    </source>
</reference>
<dbReference type="Proteomes" id="UP001430953">
    <property type="component" value="Unassembled WGS sequence"/>
</dbReference>
<evidence type="ECO:0000313" key="1">
    <source>
        <dbReference type="EMBL" id="KAL0121020.1"/>
    </source>
</evidence>
<name>A0AAW2G3K9_9HYME</name>
<accession>A0AAW2G3K9</accession>
<evidence type="ECO:0008006" key="3">
    <source>
        <dbReference type="Google" id="ProtNLM"/>
    </source>
</evidence>
<keyword evidence="2" id="KW-1185">Reference proteome</keyword>
<sequence>MSPLHLGPGVSASILLRFLLRYEEVVDVAGLGWSYGGGGAGLCGQDCCCCGCCCCCCGCCCWCCCCC</sequence>
<dbReference type="AlphaFoldDB" id="A0AAW2G3K9"/>
<evidence type="ECO:0000313" key="2">
    <source>
        <dbReference type="Proteomes" id="UP001430953"/>
    </source>
</evidence>
<proteinExistence type="predicted"/>
<gene>
    <name evidence="1" type="ORF">PUN28_008626</name>
</gene>
<dbReference type="EMBL" id="JADYXP020000007">
    <property type="protein sequence ID" value="KAL0121020.1"/>
    <property type="molecule type" value="Genomic_DNA"/>
</dbReference>
<organism evidence="1 2">
    <name type="scientific">Cardiocondyla obscurior</name>
    <dbReference type="NCBI Taxonomy" id="286306"/>
    <lineage>
        <taxon>Eukaryota</taxon>
        <taxon>Metazoa</taxon>
        <taxon>Ecdysozoa</taxon>
        <taxon>Arthropoda</taxon>
        <taxon>Hexapoda</taxon>
        <taxon>Insecta</taxon>
        <taxon>Pterygota</taxon>
        <taxon>Neoptera</taxon>
        <taxon>Endopterygota</taxon>
        <taxon>Hymenoptera</taxon>
        <taxon>Apocrita</taxon>
        <taxon>Aculeata</taxon>
        <taxon>Formicoidea</taxon>
        <taxon>Formicidae</taxon>
        <taxon>Myrmicinae</taxon>
        <taxon>Cardiocondyla</taxon>
    </lineage>
</organism>